<evidence type="ECO:0000313" key="3">
    <source>
        <dbReference type="Proteomes" id="UP000318103"/>
    </source>
</evidence>
<sequence>MTTHPTALRLDFHGTRLDLEVEPGAGIEDALAFHGQYQGFFSLGHGAATAVAPALIAALCLGDRPQEGRLVLGILFAAAGAAAPPALRVRGAVREPYPSGARE</sequence>
<gene>
    <name evidence="2" type="ORF">FB563_6657</name>
</gene>
<evidence type="ECO:0000313" key="2">
    <source>
        <dbReference type="EMBL" id="TQK86516.1"/>
    </source>
</evidence>
<dbReference type="EMBL" id="VFNX01000002">
    <property type="protein sequence ID" value="TQK86516.1"/>
    <property type="molecule type" value="Genomic_DNA"/>
</dbReference>
<comment type="caution">
    <text evidence="2">The sequence shown here is derived from an EMBL/GenBank/DDBJ whole genome shotgun (WGS) entry which is preliminary data.</text>
</comment>
<dbReference type="AlphaFoldDB" id="A0A542TI52"/>
<protein>
    <submittedName>
        <fullName evidence="2">Uncharacterized protein</fullName>
    </submittedName>
</protein>
<feature type="transmembrane region" description="Helical" evidence="1">
    <location>
        <begin position="40"/>
        <end position="61"/>
    </location>
</feature>
<evidence type="ECO:0000256" key="1">
    <source>
        <dbReference type="SAM" id="Phobius"/>
    </source>
</evidence>
<accession>A0A542TI52</accession>
<dbReference type="Proteomes" id="UP000318103">
    <property type="component" value="Unassembled WGS sequence"/>
</dbReference>
<keyword evidence="3" id="KW-1185">Reference proteome</keyword>
<keyword evidence="1" id="KW-0812">Transmembrane</keyword>
<keyword evidence="1" id="KW-1133">Transmembrane helix</keyword>
<keyword evidence="1" id="KW-0472">Membrane</keyword>
<feature type="transmembrane region" description="Helical" evidence="1">
    <location>
        <begin position="68"/>
        <end position="87"/>
    </location>
</feature>
<organism evidence="2 3">
    <name type="scientific">Streptomyces puniciscabiei</name>
    <dbReference type="NCBI Taxonomy" id="164348"/>
    <lineage>
        <taxon>Bacteria</taxon>
        <taxon>Bacillati</taxon>
        <taxon>Actinomycetota</taxon>
        <taxon>Actinomycetes</taxon>
        <taxon>Kitasatosporales</taxon>
        <taxon>Streptomycetaceae</taxon>
        <taxon>Streptomyces</taxon>
    </lineage>
</organism>
<proteinExistence type="predicted"/>
<name>A0A542TI52_9ACTN</name>
<reference evidence="2 3" key="1">
    <citation type="submission" date="2019-06" db="EMBL/GenBank/DDBJ databases">
        <title>Sequencing the genomes of 1000 actinobacteria strains.</title>
        <authorList>
            <person name="Klenk H.-P."/>
        </authorList>
    </citation>
    <scope>NUCLEOTIDE SEQUENCE [LARGE SCALE GENOMIC DNA]</scope>
    <source>
        <strain evidence="2 3">DSM 41929</strain>
    </source>
</reference>
<dbReference type="RefSeq" id="WP_055703907.1">
    <property type="nucleotide sequence ID" value="NZ_JBPJFI010000001.1"/>
</dbReference>